<proteinExistence type="predicted"/>
<reference evidence="1 2" key="1">
    <citation type="submission" date="2019-06" db="EMBL/GenBank/DDBJ databases">
        <title>Sequencing the genomes of 1000 actinobacteria strains.</title>
        <authorList>
            <person name="Klenk H.-P."/>
        </authorList>
    </citation>
    <scope>NUCLEOTIDE SEQUENCE [LARGE SCALE GENOMIC DNA]</scope>
    <source>
        <strain evidence="1 2">DSM 103495</strain>
    </source>
</reference>
<keyword evidence="2" id="KW-1185">Reference proteome</keyword>
<sequence>MVSLCVQGAVVRTTHGGSCSPGAVFWVRAGRARGGLVSAVCDYGRAQQRFAGCALRGLGRATGVPDVSSVSASAVVWWRPAGTRWFQCSPSEVAWHRSDAPSGRLRFARRSYAGASRMRPSWFRCPPVCDCGRAQQRSLRFAGCALRGSGRAYLRVFGVRQRGCAVTSGVPAVAPVRPALLCGCGPDAPRRGFGVRLCAIAVGHSSGRSGLPGVRCAGWDGRRAYPTCLRCPPARLCVDVGRARRDSGSLTPLCGCGREAPAVVRHAARVKSCGAGSAVVSAFAGPVGFIPRWLWFPRRSFAGAGRTRTRWFVSVACDYGRAQQRFAGRGPVASASVGRCVVSVGRARGGSGSLAQLCGCGRDAPAVASVFAGLRLCGAGEHPQCRRGRCGVGPRRCALPRAEVTAPRSEIDGSHMVANQDRLTTFRLPSNLFLYRR</sequence>
<dbReference type="EMBL" id="VFPG01000001">
    <property type="protein sequence ID" value="TQM30207.1"/>
    <property type="molecule type" value="Genomic_DNA"/>
</dbReference>
<gene>
    <name evidence="1" type="ORF">FB390_1826</name>
</gene>
<protein>
    <submittedName>
        <fullName evidence="1">Uncharacterized protein</fullName>
    </submittedName>
</protein>
<organism evidence="1 2">
    <name type="scientific">Nocardia bhagyanarayanae</name>
    <dbReference type="NCBI Taxonomy" id="1215925"/>
    <lineage>
        <taxon>Bacteria</taxon>
        <taxon>Bacillati</taxon>
        <taxon>Actinomycetota</taxon>
        <taxon>Actinomycetes</taxon>
        <taxon>Mycobacteriales</taxon>
        <taxon>Nocardiaceae</taxon>
        <taxon>Nocardia</taxon>
    </lineage>
</organism>
<dbReference type="AlphaFoldDB" id="A0A543F8N6"/>
<dbReference type="Proteomes" id="UP000316331">
    <property type="component" value="Unassembled WGS sequence"/>
</dbReference>
<name>A0A543F8N6_9NOCA</name>
<evidence type="ECO:0000313" key="1">
    <source>
        <dbReference type="EMBL" id="TQM30207.1"/>
    </source>
</evidence>
<evidence type="ECO:0000313" key="2">
    <source>
        <dbReference type="Proteomes" id="UP000316331"/>
    </source>
</evidence>
<accession>A0A543F8N6</accession>
<comment type="caution">
    <text evidence="1">The sequence shown here is derived from an EMBL/GenBank/DDBJ whole genome shotgun (WGS) entry which is preliminary data.</text>
</comment>